<dbReference type="Proteomes" id="UP000087171">
    <property type="component" value="Chromosome Ca1"/>
</dbReference>
<organism evidence="8 9">
    <name type="scientific">Cicer arietinum</name>
    <name type="common">Chickpea</name>
    <name type="synonym">Garbanzo</name>
    <dbReference type="NCBI Taxonomy" id="3827"/>
    <lineage>
        <taxon>Eukaryota</taxon>
        <taxon>Viridiplantae</taxon>
        <taxon>Streptophyta</taxon>
        <taxon>Embryophyta</taxon>
        <taxon>Tracheophyta</taxon>
        <taxon>Spermatophyta</taxon>
        <taxon>Magnoliopsida</taxon>
        <taxon>eudicotyledons</taxon>
        <taxon>Gunneridae</taxon>
        <taxon>Pentapetalae</taxon>
        <taxon>rosids</taxon>
        <taxon>fabids</taxon>
        <taxon>Fabales</taxon>
        <taxon>Fabaceae</taxon>
        <taxon>Papilionoideae</taxon>
        <taxon>50 kb inversion clade</taxon>
        <taxon>NPAAA clade</taxon>
        <taxon>Hologalegina</taxon>
        <taxon>IRL clade</taxon>
        <taxon>Cicereae</taxon>
        <taxon>Cicer</taxon>
    </lineage>
</organism>
<keyword evidence="7" id="KW-0413">Isomerase</keyword>
<comment type="pathway">
    <text evidence="2">Carotenoid biosynthesis.</text>
</comment>
<name>A0A1S2XFG4_CICAR</name>
<evidence type="ECO:0000256" key="2">
    <source>
        <dbReference type="ARBA" id="ARBA00004829"/>
    </source>
</evidence>
<evidence type="ECO:0000256" key="6">
    <source>
        <dbReference type="ARBA" id="ARBA00022946"/>
    </source>
</evidence>
<keyword evidence="4" id="KW-0934">Plastid</keyword>
<dbReference type="GO" id="GO:0016117">
    <property type="term" value="P:carotenoid biosynthetic process"/>
    <property type="evidence" value="ECO:0007669"/>
    <property type="project" value="UniProtKB-KW"/>
</dbReference>
<keyword evidence="6" id="KW-0809">Transit peptide</keyword>
<dbReference type="Pfam" id="PF05834">
    <property type="entry name" value="Lycopene_cycl"/>
    <property type="match status" value="1"/>
</dbReference>
<protein>
    <submittedName>
        <fullName evidence="9">Neoxanthin synthase, chloroplastic-like</fullName>
    </submittedName>
</protein>
<dbReference type="KEGG" id="cam:101501945"/>
<dbReference type="PANTHER" id="PTHR39757:SF9">
    <property type="entry name" value="CAPSANTHIN_CAPSORUBIN SYNTHASE, CHROMOPLAST PROTEIN"/>
    <property type="match status" value="1"/>
</dbReference>
<dbReference type="PaxDb" id="3827-XP_004487485.1"/>
<keyword evidence="5" id="KW-0125">Carotenoid biosynthesis</keyword>
<evidence type="ECO:0000313" key="8">
    <source>
        <dbReference type="Proteomes" id="UP000087171"/>
    </source>
</evidence>
<dbReference type="GO" id="GO:0009536">
    <property type="term" value="C:plastid"/>
    <property type="evidence" value="ECO:0007669"/>
    <property type="project" value="UniProtKB-SubCell"/>
</dbReference>
<keyword evidence="8" id="KW-1185">Reference proteome</keyword>
<dbReference type="RefSeq" id="XP_004487485.1">
    <property type="nucleotide sequence ID" value="XM_004487428.3"/>
</dbReference>
<reference evidence="9" key="2">
    <citation type="submission" date="2025-08" db="UniProtKB">
        <authorList>
            <consortium name="RefSeq"/>
        </authorList>
    </citation>
    <scope>IDENTIFICATION</scope>
    <source>
        <tissue evidence="9">Etiolated seedlings</tissue>
    </source>
</reference>
<dbReference type="STRING" id="3827.A0A1S2XFG4"/>
<dbReference type="Gene3D" id="3.50.50.60">
    <property type="entry name" value="FAD/NAD(P)-binding domain"/>
    <property type="match status" value="2"/>
</dbReference>
<dbReference type="InterPro" id="IPR036188">
    <property type="entry name" value="FAD/NAD-bd_sf"/>
</dbReference>
<evidence type="ECO:0000256" key="1">
    <source>
        <dbReference type="ARBA" id="ARBA00004474"/>
    </source>
</evidence>
<dbReference type="PANTHER" id="PTHR39757">
    <property type="match status" value="1"/>
</dbReference>
<evidence type="ECO:0000256" key="4">
    <source>
        <dbReference type="ARBA" id="ARBA00022640"/>
    </source>
</evidence>
<dbReference type="SUPFAM" id="SSF51905">
    <property type="entry name" value="FAD/NAD(P)-binding domain"/>
    <property type="match status" value="1"/>
</dbReference>
<dbReference type="OrthoDB" id="1716816at2759"/>
<proteinExistence type="inferred from homology"/>
<comment type="subcellular location">
    <subcellularLocation>
        <location evidence="1">Plastid</location>
    </subcellularLocation>
</comment>
<accession>A0A1S2XFG4</accession>
<evidence type="ECO:0000313" key="9">
    <source>
        <dbReference type="RefSeq" id="XP_004487485.1"/>
    </source>
</evidence>
<comment type="similarity">
    <text evidence="3">Belongs to the lycopene cyclase family.</text>
</comment>
<evidence type="ECO:0000256" key="7">
    <source>
        <dbReference type="ARBA" id="ARBA00023235"/>
    </source>
</evidence>
<dbReference type="AlphaFoldDB" id="A0A1S2XFG4"/>
<evidence type="ECO:0000256" key="3">
    <source>
        <dbReference type="ARBA" id="ARBA00006599"/>
    </source>
</evidence>
<dbReference type="GO" id="GO:0016705">
    <property type="term" value="F:oxidoreductase activity, acting on paired donors, with incorporation or reduction of molecular oxygen"/>
    <property type="evidence" value="ECO:0007669"/>
    <property type="project" value="InterPro"/>
</dbReference>
<dbReference type="eggNOG" id="ENOG502QQD7">
    <property type="taxonomic scope" value="Eukaryota"/>
</dbReference>
<dbReference type="GeneID" id="101501945"/>
<evidence type="ECO:0000256" key="5">
    <source>
        <dbReference type="ARBA" id="ARBA00022746"/>
    </source>
</evidence>
<dbReference type="GO" id="GO:0016860">
    <property type="term" value="F:intramolecular oxidoreductase activity"/>
    <property type="evidence" value="ECO:0007669"/>
    <property type="project" value="UniProtKB-ARBA"/>
</dbReference>
<dbReference type="FunFam" id="3.50.50.60:FF:000101">
    <property type="entry name" value="lycopene epsilon cyclase, chloroplastic"/>
    <property type="match status" value="1"/>
</dbReference>
<dbReference type="GO" id="GO:0009975">
    <property type="term" value="F:cyclase activity"/>
    <property type="evidence" value="ECO:0007669"/>
    <property type="project" value="UniProtKB-ARBA"/>
</dbReference>
<sequence length="501" mass="57129">MGTRLMLISPPPPTKTHNQFTPSIIPLLKTHQTISLPTSRKTSSKIQSTSKFGNFLDLKPEYQPESLDFDLPWFQPSDRSHFDVIIIGAGPAGIRLAEQVSLYGIKVCCVDPDPLSIWPNNYGVWLDEFEGLGLQDCLDKTWPMASIYIDDNNTKYLDRSYGRVNRRKLKEKLVKACIFNGVQFYKAKVWEIKHHEFESFVVCDNGTKLKGSLVVDASGFGSNFIEYDDHKVRNYGCQIAHGVLVEVDTHPFDLDKMVLMDWRDSHLGNEPYLRNVNSKVPTFLYAMPFSSNLIFLEETSLVSRPVLSYMEVKRRMVARLRHLGIRVKRVLEDEKCLIPMGGPLPRIPQNVMAFGGNCGVVHPSSGYMVARTMALAPIVAASINECLGSTRMIRGKQLYAKVWNSMWPIERRFVRECYSFGMETLLKLDLNETRHFFDAFFDLKPYYWQGFLSSRLNLKDFALLSISLFGHASNSSRFDIVTKCPVPFAKMMGNMALESIR</sequence>
<reference evidence="8" key="1">
    <citation type="journal article" date="2013" name="Nat. Biotechnol.">
        <title>Draft genome sequence of chickpea (Cicer arietinum) provides a resource for trait improvement.</title>
        <authorList>
            <person name="Varshney R.K."/>
            <person name="Song C."/>
            <person name="Saxena R.K."/>
            <person name="Azam S."/>
            <person name="Yu S."/>
            <person name="Sharpe A.G."/>
            <person name="Cannon S."/>
            <person name="Baek J."/>
            <person name="Rosen B.D."/>
            <person name="Tar'an B."/>
            <person name="Millan T."/>
            <person name="Zhang X."/>
            <person name="Ramsay L.D."/>
            <person name="Iwata A."/>
            <person name="Wang Y."/>
            <person name="Nelson W."/>
            <person name="Farmer A.D."/>
            <person name="Gaur P.M."/>
            <person name="Soderlund C."/>
            <person name="Penmetsa R.V."/>
            <person name="Xu C."/>
            <person name="Bharti A.K."/>
            <person name="He W."/>
            <person name="Winter P."/>
            <person name="Zhao S."/>
            <person name="Hane J.K."/>
            <person name="Carrasquilla-Garcia N."/>
            <person name="Condie J.A."/>
            <person name="Upadhyaya H.D."/>
            <person name="Luo M.C."/>
            <person name="Thudi M."/>
            <person name="Gowda C.L."/>
            <person name="Singh N.P."/>
            <person name="Lichtenzveig J."/>
            <person name="Gali K.K."/>
            <person name="Rubio J."/>
            <person name="Nadarajan N."/>
            <person name="Dolezel J."/>
            <person name="Bansal K.C."/>
            <person name="Xu X."/>
            <person name="Edwards D."/>
            <person name="Zhang G."/>
            <person name="Kahl G."/>
            <person name="Gil J."/>
            <person name="Singh K.B."/>
            <person name="Datta S.K."/>
            <person name="Jackson S.A."/>
            <person name="Wang J."/>
            <person name="Cook D.R."/>
        </authorList>
    </citation>
    <scope>NUCLEOTIDE SEQUENCE [LARGE SCALE GENOMIC DNA]</scope>
    <source>
        <strain evidence="8">cv. CDC Frontier</strain>
    </source>
</reference>
<gene>
    <name evidence="9" type="primary">LOC101501945</name>
</gene>
<dbReference type="NCBIfam" id="TIGR01790">
    <property type="entry name" value="carotene-cycl"/>
    <property type="match status" value="1"/>
</dbReference>
<dbReference type="InterPro" id="IPR010108">
    <property type="entry name" value="Lycopene_cyclase_b/e"/>
</dbReference>